<dbReference type="RefSeq" id="WP_168660522.1">
    <property type="nucleotide sequence ID" value="NZ_CP051180.1"/>
</dbReference>
<dbReference type="InterPro" id="IPR036388">
    <property type="entry name" value="WH-like_DNA-bd_sf"/>
</dbReference>
<dbReference type="GO" id="GO:0003677">
    <property type="term" value="F:DNA binding"/>
    <property type="evidence" value="ECO:0007669"/>
    <property type="project" value="InterPro"/>
</dbReference>
<protein>
    <recommendedName>
        <fullName evidence="1">HTH luxR-type domain-containing protein</fullName>
    </recommendedName>
</protein>
<accession>A0A6H1UDV5</accession>
<dbReference type="Pfam" id="PF00196">
    <property type="entry name" value="GerE"/>
    <property type="match status" value="1"/>
</dbReference>
<sequence length="253" mass="28573">MNVSLGEVMILSNLLKSKLQRYEFLEAAFAIYPETGMSSFKNRPMSSQKAADKYVKYPIIGTSDTLRNNMVSIITCARKNKLAVASDVQKGKWPKGCTSLNSWFQFGTKDELYKKLTKSFGDNGFDGLFFVTIQEEGDDFLGVFAIASKCHNTENLIKKYEELSIDTDLELILYYFSRKYPAIINPTIRAGALGEKTIEIIRRTTEGMSLKQISDSMYLTERGVNYHLDQAKGLLKAKTKAELIYKAKEACII</sequence>
<feature type="domain" description="HTH luxR-type" evidence="1">
    <location>
        <begin position="190"/>
        <end position="247"/>
    </location>
</feature>
<dbReference type="EMBL" id="CP051180">
    <property type="protein sequence ID" value="QIZ77261.1"/>
    <property type="molecule type" value="Genomic_DNA"/>
</dbReference>
<dbReference type="Proteomes" id="UP000501602">
    <property type="component" value="Chromosome"/>
</dbReference>
<dbReference type="InterPro" id="IPR000792">
    <property type="entry name" value="Tscrpt_reg_LuxR_C"/>
</dbReference>
<evidence type="ECO:0000313" key="3">
    <source>
        <dbReference type="Proteomes" id="UP000501602"/>
    </source>
</evidence>
<dbReference type="GO" id="GO:0006355">
    <property type="term" value="P:regulation of DNA-templated transcription"/>
    <property type="evidence" value="ECO:0007669"/>
    <property type="project" value="InterPro"/>
</dbReference>
<organism evidence="2 3">
    <name type="scientific">Ferrimonas lipolytica</name>
    <dbReference type="NCBI Taxonomy" id="2724191"/>
    <lineage>
        <taxon>Bacteria</taxon>
        <taxon>Pseudomonadati</taxon>
        <taxon>Pseudomonadota</taxon>
        <taxon>Gammaproteobacteria</taxon>
        <taxon>Alteromonadales</taxon>
        <taxon>Ferrimonadaceae</taxon>
        <taxon>Ferrimonas</taxon>
    </lineage>
</organism>
<proteinExistence type="predicted"/>
<dbReference type="KEGG" id="fes:HER31_10450"/>
<dbReference type="InterPro" id="IPR016032">
    <property type="entry name" value="Sig_transdc_resp-reg_C-effctor"/>
</dbReference>
<gene>
    <name evidence="2" type="ORF">HER31_10450</name>
</gene>
<evidence type="ECO:0000313" key="2">
    <source>
        <dbReference type="EMBL" id="QIZ77261.1"/>
    </source>
</evidence>
<dbReference type="SUPFAM" id="SSF46894">
    <property type="entry name" value="C-terminal effector domain of the bipartite response regulators"/>
    <property type="match status" value="1"/>
</dbReference>
<name>A0A6H1UDV5_9GAMM</name>
<dbReference type="SMART" id="SM00421">
    <property type="entry name" value="HTH_LUXR"/>
    <property type="match status" value="1"/>
</dbReference>
<evidence type="ECO:0000259" key="1">
    <source>
        <dbReference type="SMART" id="SM00421"/>
    </source>
</evidence>
<keyword evidence="3" id="KW-1185">Reference proteome</keyword>
<reference evidence="2 3" key="1">
    <citation type="submission" date="2020-04" db="EMBL/GenBank/DDBJ databases">
        <title>Ferrimonas sp. S7 isolated from sea water.</title>
        <authorList>
            <person name="Bae S.S."/>
            <person name="Baek K."/>
        </authorList>
    </citation>
    <scope>NUCLEOTIDE SEQUENCE [LARGE SCALE GENOMIC DNA]</scope>
    <source>
        <strain evidence="2 3">S7</strain>
    </source>
</reference>
<dbReference type="Gene3D" id="1.10.10.10">
    <property type="entry name" value="Winged helix-like DNA-binding domain superfamily/Winged helix DNA-binding domain"/>
    <property type="match status" value="1"/>
</dbReference>
<dbReference type="AlphaFoldDB" id="A0A6H1UDV5"/>